<feature type="signal peptide" evidence="1">
    <location>
        <begin position="1"/>
        <end position="22"/>
    </location>
</feature>
<dbReference type="AlphaFoldDB" id="A0A838L3L6"/>
<dbReference type="EMBL" id="JACEIB010000001">
    <property type="protein sequence ID" value="MBA2932806.1"/>
    <property type="molecule type" value="Genomic_DNA"/>
</dbReference>
<evidence type="ECO:0000256" key="1">
    <source>
        <dbReference type="SAM" id="SignalP"/>
    </source>
</evidence>
<feature type="chain" id="PRO_5032383547" evidence="1">
    <location>
        <begin position="23"/>
        <end position="131"/>
    </location>
</feature>
<gene>
    <name evidence="2" type="ORF">HZF05_01730</name>
</gene>
<comment type="caution">
    <text evidence="2">The sequence shown here is derived from an EMBL/GenBank/DDBJ whole genome shotgun (WGS) entry which is preliminary data.</text>
</comment>
<proteinExistence type="predicted"/>
<name>A0A838L3L6_9SPHN</name>
<keyword evidence="1" id="KW-0732">Signal</keyword>
<organism evidence="2 3">
    <name type="scientific">Sphingomonas chungangi</name>
    <dbReference type="NCBI Taxonomy" id="2683589"/>
    <lineage>
        <taxon>Bacteria</taxon>
        <taxon>Pseudomonadati</taxon>
        <taxon>Pseudomonadota</taxon>
        <taxon>Alphaproteobacteria</taxon>
        <taxon>Sphingomonadales</taxon>
        <taxon>Sphingomonadaceae</taxon>
        <taxon>Sphingomonas</taxon>
    </lineage>
</organism>
<reference evidence="2 3" key="1">
    <citation type="submission" date="2020-07" db="EMBL/GenBank/DDBJ databases">
        <authorList>
            <person name="Sun Q."/>
        </authorList>
    </citation>
    <scope>NUCLEOTIDE SEQUENCE [LARGE SCALE GENOMIC DNA]</scope>
    <source>
        <strain evidence="2 3">CGMCC 1.13654</strain>
    </source>
</reference>
<accession>A0A838L3L6</accession>
<dbReference type="RefSeq" id="WP_160364896.1">
    <property type="nucleotide sequence ID" value="NZ_JACEIB010000001.1"/>
</dbReference>
<sequence>MRFNLLALALPLVAALSFPAQAFERIRQIGDGETLQIDPSKAYIAFRLQQKSEFRFLRIPTDEERAAYNTDRANALAKAQVKHPEITAGNFDYPPIEMKSFINTDMGPVFDKQGGLYIYLIAVQPGTYLIY</sequence>
<keyword evidence="3" id="KW-1185">Reference proteome</keyword>
<dbReference type="Proteomes" id="UP000570166">
    <property type="component" value="Unassembled WGS sequence"/>
</dbReference>
<protein>
    <submittedName>
        <fullName evidence="2">Uncharacterized protein</fullName>
    </submittedName>
</protein>
<evidence type="ECO:0000313" key="3">
    <source>
        <dbReference type="Proteomes" id="UP000570166"/>
    </source>
</evidence>
<evidence type="ECO:0000313" key="2">
    <source>
        <dbReference type="EMBL" id="MBA2932806.1"/>
    </source>
</evidence>